<comment type="caution">
    <text evidence="2">The sequence shown here is derived from an EMBL/GenBank/DDBJ whole genome shotgun (WGS) entry which is preliminary data.</text>
</comment>
<feature type="region of interest" description="Disordered" evidence="1">
    <location>
        <begin position="122"/>
        <end position="148"/>
    </location>
</feature>
<keyword evidence="3" id="KW-1185">Reference proteome</keyword>
<feature type="compositionally biased region" description="Basic and acidic residues" evidence="1">
    <location>
        <begin position="130"/>
        <end position="140"/>
    </location>
</feature>
<reference evidence="2 3" key="1">
    <citation type="submission" date="2018-06" db="EMBL/GenBank/DDBJ databases">
        <title>Genomic Encyclopedia of Archaeal and Bacterial Type Strains, Phase II (KMG-II): from individual species to whole genera.</title>
        <authorList>
            <person name="Goeker M."/>
        </authorList>
    </citation>
    <scope>NUCLEOTIDE SEQUENCE [LARGE SCALE GENOMIC DNA]</scope>
    <source>
        <strain evidence="2 3">ATCC BAA-1881</strain>
    </source>
</reference>
<organism evidence="2 3">
    <name type="scientific">Thermosporothrix hazakensis</name>
    <dbReference type="NCBI Taxonomy" id="644383"/>
    <lineage>
        <taxon>Bacteria</taxon>
        <taxon>Bacillati</taxon>
        <taxon>Chloroflexota</taxon>
        <taxon>Ktedonobacteria</taxon>
        <taxon>Ktedonobacterales</taxon>
        <taxon>Thermosporotrichaceae</taxon>
        <taxon>Thermosporothrix</taxon>
    </lineage>
</organism>
<protein>
    <submittedName>
        <fullName evidence="2">Uncharacterized protein</fullName>
    </submittedName>
</protein>
<sequence length="148" mass="16588">MPLVPASWEHPPVPMSQDTAAPPFLPHRSSLPARIPSRLNALPPSRRNPFRSLPQRHPHHLSERLLLGRHRSSWLPCSTNPSQRGSTSTTPAQATQDPFHAAPCASQRRYWCPLSHLLPRRGEGPSLRPPAHEHSHERTRTLNPLPIG</sequence>
<dbReference type="EMBL" id="QKUF01000048">
    <property type="protein sequence ID" value="PZW19346.1"/>
    <property type="molecule type" value="Genomic_DNA"/>
</dbReference>
<proteinExistence type="predicted"/>
<evidence type="ECO:0000256" key="1">
    <source>
        <dbReference type="SAM" id="MobiDB-lite"/>
    </source>
</evidence>
<name>A0A326TRM6_THEHA</name>
<evidence type="ECO:0000313" key="2">
    <source>
        <dbReference type="EMBL" id="PZW19346.1"/>
    </source>
</evidence>
<dbReference type="Proteomes" id="UP000248806">
    <property type="component" value="Unassembled WGS sequence"/>
</dbReference>
<feature type="compositionally biased region" description="Polar residues" evidence="1">
    <location>
        <begin position="75"/>
        <end position="96"/>
    </location>
</feature>
<evidence type="ECO:0000313" key="3">
    <source>
        <dbReference type="Proteomes" id="UP000248806"/>
    </source>
</evidence>
<accession>A0A326TRM6</accession>
<dbReference type="AlphaFoldDB" id="A0A326TRM6"/>
<feature type="region of interest" description="Disordered" evidence="1">
    <location>
        <begin position="74"/>
        <end position="97"/>
    </location>
</feature>
<feature type="region of interest" description="Disordered" evidence="1">
    <location>
        <begin position="1"/>
        <end position="24"/>
    </location>
</feature>
<gene>
    <name evidence="2" type="ORF">EI42_06100</name>
</gene>